<dbReference type="Proteomes" id="UP000001430">
    <property type="component" value="Chromosome"/>
</dbReference>
<dbReference type="InterPro" id="IPR036291">
    <property type="entry name" value="NAD(P)-bd_dom_sf"/>
</dbReference>
<dbReference type="Gene3D" id="3.40.50.720">
    <property type="entry name" value="NAD(P)-binding Rossmann-like Domain"/>
    <property type="match status" value="2"/>
</dbReference>
<dbReference type="AlphaFoldDB" id="A3PE74"/>
<keyword evidence="2" id="KW-1185">Reference proteome</keyword>
<dbReference type="KEGG" id="pmg:P9301_14261"/>
<evidence type="ECO:0000313" key="2">
    <source>
        <dbReference type="Proteomes" id="UP000001430"/>
    </source>
</evidence>
<protein>
    <recommendedName>
        <fullName evidence="3">NAD-dependent epimerase/dehydratase domain-containing protein</fullName>
    </recommendedName>
</protein>
<gene>
    <name evidence="1" type="ordered locus">P9301_14261</name>
</gene>
<dbReference type="SUPFAM" id="SSF51735">
    <property type="entry name" value="NAD(P)-binding Rossmann-fold domains"/>
    <property type="match status" value="1"/>
</dbReference>
<proteinExistence type="predicted"/>
<dbReference type="STRING" id="167546.P9301_14261"/>
<dbReference type="EMBL" id="CP000576">
    <property type="protein sequence ID" value="ABO18049.1"/>
    <property type="molecule type" value="Genomic_DNA"/>
</dbReference>
<evidence type="ECO:0000313" key="1">
    <source>
        <dbReference type="EMBL" id="ABO18049.1"/>
    </source>
</evidence>
<accession>A3PE74</accession>
<name>A3PE74_PROM0</name>
<reference evidence="1 2" key="1">
    <citation type="journal article" date="2007" name="PLoS Genet.">
        <title>Patterns and implications of gene gain and loss in the evolution of Prochlorococcus.</title>
        <authorList>
            <person name="Kettler G.C."/>
            <person name="Martiny A.C."/>
            <person name="Huang K."/>
            <person name="Zucker J."/>
            <person name="Coleman M.L."/>
            <person name="Rodrigue S."/>
            <person name="Chen F."/>
            <person name="Lapidus A."/>
            <person name="Ferriera S."/>
            <person name="Johnson J."/>
            <person name="Steglich C."/>
            <person name="Church G.M."/>
            <person name="Richardson P."/>
            <person name="Chisholm S.W."/>
        </authorList>
    </citation>
    <scope>NUCLEOTIDE SEQUENCE [LARGE SCALE GENOMIC DNA]</scope>
    <source>
        <strain evidence="1 2">MIT 9301</strain>
    </source>
</reference>
<dbReference type="OrthoDB" id="9809586at2"/>
<organism evidence="1 2">
    <name type="scientific">Prochlorococcus marinus (strain MIT 9301)</name>
    <dbReference type="NCBI Taxonomy" id="167546"/>
    <lineage>
        <taxon>Bacteria</taxon>
        <taxon>Bacillati</taxon>
        <taxon>Cyanobacteriota</taxon>
        <taxon>Cyanophyceae</taxon>
        <taxon>Synechococcales</taxon>
        <taxon>Prochlorococcaceae</taxon>
        <taxon>Prochlorococcus</taxon>
    </lineage>
</organism>
<dbReference type="PANTHER" id="PTHR43000">
    <property type="entry name" value="DTDP-D-GLUCOSE 4,6-DEHYDRATASE-RELATED"/>
    <property type="match status" value="1"/>
</dbReference>
<evidence type="ECO:0008006" key="3">
    <source>
        <dbReference type="Google" id="ProtNLM"/>
    </source>
</evidence>
<dbReference type="HOGENOM" id="CLU_007383_6_5_3"/>
<dbReference type="eggNOG" id="COG0702">
    <property type="taxonomic scope" value="Bacteria"/>
</dbReference>
<dbReference type="RefSeq" id="WP_011863358.1">
    <property type="nucleotide sequence ID" value="NC_009091.1"/>
</dbReference>
<sequence>MKEKILISGCTGLTGKYATLKILNKYKNIEVIGFSRDINKSFSSNSFTFLQGDANKTSFWRELLKKFRPNTILINSNIRHFLPFLEAIDTLDIEEFPRVVIVSTTGIFSKFNSYNFLYKQIEGKIKSYRGNFLILRPSLIYGSKNDKNISKLIRFVHKFRFSFSFGSGLNYFQPIFYKDLGWAISEVLLNKNISGEYNLTGKNCITFIEILKLISFNLKKNLINIKLPLKLTGNILLFVEKYLRFTILPITSEQVFRMSENKCYSHLKAKEDFGFEPISFQDGIKLQIDEMIVQGDL</sequence>